<organism evidence="1 2">
    <name type="scientific">Paenibacillus tyrfis</name>
    <dbReference type="NCBI Taxonomy" id="1501230"/>
    <lineage>
        <taxon>Bacteria</taxon>
        <taxon>Bacillati</taxon>
        <taxon>Bacillota</taxon>
        <taxon>Bacilli</taxon>
        <taxon>Bacillales</taxon>
        <taxon>Paenibacillaceae</taxon>
        <taxon>Paenibacillus</taxon>
    </lineage>
</organism>
<dbReference type="AlphaFoldDB" id="A0A081P4D0"/>
<dbReference type="RefSeq" id="WP_036681800.1">
    <property type="nucleotide sequence ID" value="NZ_JNVM01000010.1"/>
</dbReference>
<proteinExistence type="predicted"/>
<gene>
    <name evidence="1" type="ORF">ET33_02190</name>
</gene>
<evidence type="ECO:0000313" key="2">
    <source>
        <dbReference type="Proteomes" id="UP000028123"/>
    </source>
</evidence>
<keyword evidence="2" id="KW-1185">Reference proteome</keyword>
<protein>
    <submittedName>
        <fullName evidence="1">Uncharacterized protein</fullName>
    </submittedName>
</protein>
<evidence type="ECO:0000313" key="1">
    <source>
        <dbReference type="EMBL" id="KEQ25553.1"/>
    </source>
</evidence>
<dbReference type="EMBL" id="JNVM01000010">
    <property type="protein sequence ID" value="KEQ25553.1"/>
    <property type="molecule type" value="Genomic_DNA"/>
</dbReference>
<comment type="caution">
    <text evidence="1">The sequence shown here is derived from an EMBL/GenBank/DDBJ whole genome shotgun (WGS) entry which is preliminary data.</text>
</comment>
<dbReference type="OrthoDB" id="5432268at2"/>
<name>A0A081P4D0_9BACL</name>
<accession>A0A081P4D0</accession>
<sequence>MIKEAIDKILSLAKHTAPIQTVEIDGQTYTNAELTKIRKPLIDHIEVHNLSGIVEYLLSDFDLQLPVILHVISPTEVRVLTSLNGDFNRSTLITATALLPRIRFNDYHDLESFNILLQSCFVPAVSEDLRNDREAVLRLVGNVKDEQVMSFGDDGISQSVAAKTGVATVENVPVPNPVHLKPFRTFVEIEQPLSPFVLRLKKGPEAALFEADGGAWKVMAISGIKAYLYDKLKERILKNNIVIVG</sequence>
<reference evidence="1 2" key="1">
    <citation type="submission" date="2014-06" db="EMBL/GenBank/DDBJ databases">
        <title>Draft genome sequence of Paenibacillus sp. MSt1.</title>
        <authorList>
            <person name="Aw Y.K."/>
            <person name="Ong K.S."/>
            <person name="Gan H.M."/>
            <person name="Lee S.M."/>
        </authorList>
    </citation>
    <scope>NUCLEOTIDE SEQUENCE [LARGE SCALE GENOMIC DNA]</scope>
    <source>
        <strain evidence="1 2">MSt1</strain>
    </source>
</reference>
<dbReference type="eggNOG" id="ENOG502ZCCB">
    <property type="taxonomic scope" value="Bacteria"/>
</dbReference>
<dbReference type="Proteomes" id="UP000028123">
    <property type="component" value="Unassembled WGS sequence"/>
</dbReference>